<evidence type="ECO:0000256" key="1">
    <source>
        <dbReference type="SAM" id="MobiDB-lite"/>
    </source>
</evidence>
<accession>A0A6N4X736</accession>
<gene>
    <name evidence="2" type="ORF">CHRY9293_01622</name>
</gene>
<reference evidence="2 3" key="1">
    <citation type="submission" date="2020-01" db="EMBL/GenBank/DDBJ databases">
        <authorList>
            <person name="Rodrigo-Torres L."/>
            <person name="Arahal R. D."/>
            <person name="Lucena T."/>
        </authorList>
    </citation>
    <scope>NUCLEOTIDE SEQUENCE [LARGE SCALE GENOMIC DNA]</scope>
    <source>
        <strain evidence="2 3">CECT 9293</strain>
    </source>
</reference>
<organism evidence="2 3">
    <name type="scientific">Chryseobacterium potabilaquae</name>
    <dbReference type="NCBI Taxonomy" id="2675057"/>
    <lineage>
        <taxon>Bacteria</taxon>
        <taxon>Pseudomonadati</taxon>
        <taxon>Bacteroidota</taxon>
        <taxon>Flavobacteriia</taxon>
        <taxon>Flavobacteriales</taxon>
        <taxon>Weeksellaceae</taxon>
        <taxon>Chryseobacterium group</taxon>
        <taxon>Chryseobacterium</taxon>
    </lineage>
</organism>
<dbReference type="RefSeq" id="WP_162032508.1">
    <property type="nucleotide sequence ID" value="NZ_CACVBR010000011.1"/>
</dbReference>
<dbReference type="Proteomes" id="UP000445144">
    <property type="component" value="Unassembled WGS sequence"/>
</dbReference>
<keyword evidence="3" id="KW-1185">Reference proteome</keyword>
<evidence type="ECO:0000313" key="3">
    <source>
        <dbReference type="Proteomes" id="UP000445144"/>
    </source>
</evidence>
<proteinExistence type="predicted"/>
<feature type="compositionally biased region" description="Basic and acidic residues" evidence="1">
    <location>
        <begin position="50"/>
        <end position="64"/>
    </location>
</feature>
<evidence type="ECO:0000313" key="2">
    <source>
        <dbReference type="EMBL" id="CAA7195423.1"/>
    </source>
</evidence>
<dbReference type="AlphaFoldDB" id="A0A6N4X736"/>
<protein>
    <submittedName>
        <fullName evidence="2">Uncharacterized protein</fullName>
    </submittedName>
</protein>
<name>A0A6N4X736_9FLAO</name>
<sequence>MTDLKKLFTGGDFELLNQIIDDHPTADFGMKIFCEIVLNSPCNNDEEKEEYEREKEKRLRKNHEERKQKEEQCIELKFKLLQLKKMIVSS</sequence>
<dbReference type="EMBL" id="CACVBR010000011">
    <property type="protein sequence ID" value="CAA7195423.1"/>
    <property type="molecule type" value="Genomic_DNA"/>
</dbReference>
<feature type="region of interest" description="Disordered" evidence="1">
    <location>
        <begin position="44"/>
        <end position="64"/>
    </location>
</feature>